<comment type="caution">
    <text evidence="2">The sequence shown here is derived from an EMBL/GenBank/DDBJ whole genome shotgun (WGS) entry which is preliminary data.</text>
</comment>
<gene>
    <name evidence="2" type="ORF">BSTOLATCC_MIC173</name>
</gene>
<keyword evidence="1" id="KW-0812">Transmembrane</keyword>
<proteinExistence type="predicted"/>
<keyword evidence="1" id="KW-1133">Transmembrane helix</keyword>
<evidence type="ECO:0000256" key="1">
    <source>
        <dbReference type="SAM" id="Phobius"/>
    </source>
</evidence>
<evidence type="ECO:0000313" key="3">
    <source>
        <dbReference type="Proteomes" id="UP001162131"/>
    </source>
</evidence>
<accession>A0AAU9IFV8</accession>
<organism evidence="2 3">
    <name type="scientific">Blepharisma stoltei</name>
    <dbReference type="NCBI Taxonomy" id="1481888"/>
    <lineage>
        <taxon>Eukaryota</taxon>
        <taxon>Sar</taxon>
        <taxon>Alveolata</taxon>
        <taxon>Ciliophora</taxon>
        <taxon>Postciliodesmatophora</taxon>
        <taxon>Heterotrichea</taxon>
        <taxon>Heterotrichida</taxon>
        <taxon>Blepharismidae</taxon>
        <taxon>Blepharisma</taxon>
    </lineage>
</organism>
<reference evidence="2" key="1">
    <citation type="submission" date="2021-09" db="EMBL/GenBank/DDBJ databases">
        <authorList>
            <consortium name="AG Swart"/>
            <person name="Singh M."/>
            <person name="Singh A."/>
            <person name="Seah K."/>
            <person name="Emmerich C."/>
        </authorList>
    </citation>
    <scope>NUCLEOTIDE SEQUENCE</scope>
    <source>
        <strain evidence="2">ATCC30299</strain>
    </source>
</reference>
<evidence type="ECO:0000313" key="2">
    <source>
        <dbReference type="EMBL" id="CAG9309959.1"/>
    </source>
</evidence>
<feature type="transmembrane region" description="Helical" evidence="1">
    <location>
        <begin position="58"/>
        <end position="74"/>
    </location>
</feature>
<dbReference type="EMBL" id="CAJZBQ010000001">
    <property type="protein sequence ID" value="CAG9309959.1"/>
    <property type="molecule type" value="Genomic_DNA"/>
</dbReference>
<name>A0AAU9IFV8_9CILI</name>
<sequence length="75" mass="8934">MIAIIFSFQKSLQILNLINDFFIKKIIWRGLFKLAIPAKSFFVFKYNDFYKKAASKKIFGLSILIFIFSFLWILD</sequence>
<keyword evidence="3" id="KW-1185">Reference proteome</keyword>
<dbReference type="AlphaFoldDB" id="A0AAU9IFV8"/>
<protein>
    <submittedName>
        <fullName evidence="2">Uncharacterized protein</fullName>
    </submittedName>
</protein>
<dbReference type="Proteomes" id="UP001162131">
    <property type="component" value="Unassembled WGS sequence"/>
</dbReference>
<keyword evidence="1" id="KW-0472">Membrane</keyword>